<proteinExistence type="predicted"/>
<accession>A0A1X9VNN2</accession>
<gene>
    <name evidence="1" type="ORF">SAGO17_0007</name>
</gene>
<reference evidence="1" key="1">
    <citation type="journal article" date="2017" name="ISME J.">
        <title>Genomic exploration of individual giant ocean viruses.</title>
        <authorList>
            <person name="Wilson W.H."/>
            <person name="Gilg I.C."/>
            <person name="Moniruzzaman M."/>
            <person name="Field E.K."/>
            <person name="Koren S."/>
            <person name="LeCleir G.R."/>
            <person name="Martinez Martinez J."/>
            <person name="Poulton N.J."/>
            <person name="Swan B.K."/>
            <person name="Stepanauskas R."/>
            <person name="Wilhelm S.W."/>
        </authorList>
    </citation>
    <scope>NUCLEOTIDE SEQUENCE</scope>
</reference>
<name>A0A1X9VNN2_9VIRU</name>
<organism evidence="1">
    <name type="scientific">Mimivirus AB-566-O17</name>
    <dbReference type="NCBI Taxonomy" id="1988039"/>
    <lineage>
        <taxon>Viruses</taxon>
        <taxon>Varidnaviria</taxon>
        <taxon>Bamfordvirae</taxon>
        <taxon>Nucleocytoviricota</taxon>
        <taxon>Megaviricetes</taxon>
        <taxon>Imitervirales</taxon>
        <taxon>Mimiviridae</taxon>
        <taxon>Megamimivirinae</taxon>
        <taxon>Mimivirus</taxon>
    </lineage>
</organism>
<sequence length="544" mass="60311">MSTLNRYRIYCTTETVYTYVWDESTPTVCPNNNGHSIDSSLTTIIDTITSQGNTNINGELSVNAGEKNMFGELQINQTAPIFQTYFLYGILNTQLTTCFCSNGGTSSPNINGCELDVSIQNDLYSYSVIRCLKVIKYRPGVSTVIRVNMIFDTPIANSLQFGGVGNGNSDLYFCYNGTEFGTRISTDGKSEIRILTITNDESSNNKTGTVTLNGTEFTVDLDDANGDLNYTTSQIAYGTTYDGWNVEAIGTTIIFQSRHVGPNTNTFSFTSNGNATGTFSQKTQGTSLSTSFTNRTNWNGSSSMVSVLDPLKRNMYAIEYSWYGSGNVLFKVYNPDTSIYETVHTLSFANTSTTPSLTSPNMYLQQGVASLGSTTPITIIISGSYAGYLGQKILYTPTHSFSNLISIPKKTEVVLSTLKNRNTYNGFSNQSEIIVKRISIITHGSKPVIIRIYKNPETISLLETDDYLNYNYINETNSIGLVSYSSNTFTNGLLLESIYIPKEDQVYIDFTDKLYLYQNECFIITAESENINEINFSVTYTDDY</sequence>
<dbReference type="EMBL" id="KY565516">
    <property type="protein sequence ID" value="ARR74927.1"/>
    <property type="molecule type" value="Genomic_DNA"/>
</dbReference>
<evidence type="ECO:0000313" key="1">
    <source>
        <dbReference type="EMBL" id="ARR74927.1"/>
    </source>
</evidence>
<protein>
    <submittedName>
        <fullName evidence="1">Uncharacterized protein</fullName>
    </submittedName>
</protein>